<evidence type="ECO:0000313" key="3">
    <source>
        <dbReference type="Proteomes" id="UP000277579"/>
    </source>
</evidence>
<dbReference type="Proteomes" id="UP000277579">
    <property type="component" value="Unassembled WGS sequence"/>
</dbReference>
<dbReference type="Pfam" id="PF08695">
    <property type="entry name" value="Coa1"/>
    <property type="match status" value="1"/>
</dbReference>
<feature type="transmembrane region" description="Helical" evidence="1">
    <location>
        <begin position="17"/>
        <end position="35"/>
    </location>
</feature>
<protein>
    <submittedName>
        <fullName evidence="2">Cytochrome oxidase complex assembly protein 1</fullName>
    </submittedName>
</protein>
<dbReference type="AlphaFoldDB" id="A0A495ME86"/>
<evidence type="ECO:0000256" key="1">
    <source>
        <dbReference type="SAM" id="Phobius"/>
    </source>
</evidence>
<dbReference type="EMBL" id="RBLC01000002">
    <property type="protein sequence ID" value="RKS23402.1"/>
    <property type="molecule type" value="Genomic_DNA"/>
</dbReference>
<sequence length="141" mass="16308">MDNEITQENWWKRNWKWFVSLLAFILASLILAYAITQGNFKDMAQAYNDTTLYTNAIDQANNNEEVIQILGEIGPLDNLAILEGSTKYSNNNKSVFATVRIRGKKKRGRMDIAAQKVNSEWIYEMIKVRIEKSTQIIMVKE</sequence>
<comment type="caution">
    <text evidence="2">The sequence shown here is derived from an EMBL/GenBank/DDBJ whole genome shotgun (WGS) entry which is preliminary data.</text>
</comment>
<keyword evidence="1" id="KW-0472">Membrane</keyword>
<dbReference type="InterPro" id="IPR014807">
    <property type="entry name" value="Coa1"/>
</dbReference>
<reference evidence="2 3" key="1">
    <citation type="submission" date="2018-10" db="EMBL/GenBank/DDBJ databases">
        <title>Genomic Encyclopedia of Archaeal and Bacterial Type Strains, Phase II (KMG-II): from individual species to whole genera.</title>
        <authorList>
            <person name="Goeker M."/>
        </authorList>
    </citation>
    <scope>NUCLEOTIDE SEQUENCE [LARGE SCALE GENOMIC DNA]</scope>
    <source>
        <strain evidence="2 3">DSM 29537</strain>
    </source>
</reference>
<keyword evidence="1" id="KW-0812">Transmembrane</keyword>
<keyword evidence="3" id="KW-1185">Reference proteome</keyword>
<proteinExistence type="predicted"/>
<evidence type="ECO:0000313" key="2">
    <source>
        <dbReference type="EMBL" id="RKS23402.1"/>
    </source>
</evidence>
<organism evidence="2 3">
    <name type="scientific">Flavobacterium endophyticum</name>
    <dbReference type="NCBI Taxonomy" id="1540163"/>
    <lineage>
        <taxon>Bacteria</taxon>
        <taxon>Pseudomonadati</taxon>
        <taxon>Bacteroidota</taxon>
        <taxon>Flavobacteriia</taxon>
        <taxon>Flavobacteriales</taxon>
        <taxon>Flavobacteriaceae</taxon>
        <taxon>Flavobacterium</taxon>
    </lineage>
</organism>
<name>A0A495ME86_9FLAO</name>
<dbReference type="OrthoDB" id="1178263at2"/>
<accession>A0A495ME86</accession>
<keyword evidence="1" id="KW-1133">Transmembrane helix</keyword>
<gene>
    <name evidence="2" type="ORF">CLV94_2310</name>
</gene>
<dbReference type="RefSeq" id="WP_121376601.1">
    <property type="nucleotide sequence ID" value="NZ_RBLC01000002.1"/>
</dbReference>